<name>A0A0E9PF53_ANGAN</name>
<sequence length="26" mass="2859">MTSSTQVVDLGEMTKFVKVSSMIVLK</sequence>
<reference evidence="1" key="2">
    <citation type="journal article" date="2015" name="Fish Shellfish Immunol.">
        <title>Early steps in the European eel (Anguilla anguilla)-Vibrio vulnificus interaction in the gills: Role of the RtxA13 toxin.</title>
        <authorList>
            <person name="Callol A."/>
            <person name="Pajuelo D."/>
            <person name="Ebbesson L."/>
            <person name="Teles M."/>
            <person name="MacKenzie S."/>
            <person name="Amaro C."/>
        </authorList>
    </citation>
    <scope>NUCLEOTIDE SEQUENCE</scope>
</reference>
<dbReference type="AlphaFoldDB" id="A0A0E9PF53"/>
<evidence type="ECO:0000313" key="1">
    <source>
        <dbReference type="EMBL" id="JAH02882.1"/>
    </source>
</evidence>
<reference evidence="1" key="1">
    <citation type="submission" date="2014-11" db="EMBL/GenBank/DDBJ databases">
        <authorList>
            <person name="Amaro Gonzalez C."/>
        </authorList>
    </citation>
    <scope>NUCLEOTIDE SEQUENCE</scope>
</reference>
<organism evidence="1">
    <name type="scientific">Anguilla anguilla</name>
    <name type="common">European freshwater eel</name>
    <name type="synonym">Muraena anguilla</name>
    <dbReference type="NCBI Taxonomy" id="7936"/>
    <lineage>
        <taxon>Eukaryota</taxon>
        <taxon>Metazoa</taxon>
        <taxon>Chordata</taxon>
        <taxon>Craniata</taxon>
        <taxon>Vertebrata</taxon>
        <taxon>Euteleostomi</taxon>
        <taxon>Actinopterygii</taxon>
        <taxon>Neopterygii</taxon>
        <taxon>Teleostei</taxon>
        <taxon>Anguilliformes</taxon>
        <taxon>Anguillidae</taxon>
        <taxon>Anguilla</taxon>
    </lineage>
</organism>
<protein>
    <submittedName>
        <fullName evidence="1">Uncharacterized protein</fullName>
    </submittedName>
</protein>
<accession>A0A0E9PF53</accession>
<proteinExistence type="predicted"/>
<dbReference type="EMBL" id="GBXM01105695">
    <property type="protein sequence ID" value="JAH02882.1"/>
    <property type="molecule type" value="Transcribed_RNA"/>
</dbReference>